<evidence type="ECO:0000313" key="2">
    <source>
        <dbReference type="Proteomes" id="UP000050909"/>
    </source>
</evidence>
<dbReference type="RefSeq" id="WP_056947156.1">
    <property type="nucleotide sequence ID" value="NZ_AZCV01000003.1"/>
</dbReference>
<proteinExistence type="predicted"/>
<dbReference type="EMBL" id="AZCV01000003">
    <property type="protein sequence ID" value="KRK37714.1"/>
    <property type="molecule type" value="Genomic_DNA"/>
</dbReference>
<reference evidence="1 2" key="1">
    <citation type="journal article" date="2015" name="Genome Announc.">
        <title>Expanding the biotechnology potential of lactobacilli through comparative genomics of 213 strains and associated genera.</title>
        <authorList>
            <person name="Sun Z."/>
            <person name="Harris H.M."/>
            <person name="McCann A."/>
            <person name="Guo C."/>
            <person name="Argimon S."/>
            <person name="Zhang W."/>
            <person name="Yang X."/>
            <person name="Jeffery I.B."/>
            <person name="Cooney J.C."/>
            <person name="Kagawa T.F."/>
            <person name="Liu W."/>
            <person name="Song Y."/>
            <person name="Salvetti E."/>
            <person name="Wrobel A."/>
            <person name="Rasinkangas P."/>
            <person name="Parkhill J."/>
            <person name="Rea M.C."/>
            <person name="O'Sullivan O."/>
            <person name="Ritari J."/>
            <person name="Douillard F.P."/>
            <person name="Paul Ross R."/>
            <person name="Yang R."/>
            <person name="Briner A.E."/>
            <person name="Felis G.E."/>
            <person name="de Vos W.M."/>
            <person name="Barrangou R."/>
            <person name="Klaenhammer T.R."/>
            <person name="Caufield P.W."/>
            <person name="Cui Y."/>
            <person name="Zhang H."/>
            <person name="O'Toole P.W."/>
        </authorList>
    </citation>
    <scope>NUCLEOTIDE SEQUENCE [LARGE SCALE GENOMIC DNA]</scope>
    <source>
        <strain evidence="1 2">DSM 20534</strain>
    </source>
</reference>
<accession>A0A0R1H2M2</accession>
<dbReference type="Proteomes" id="UP000050909">
    <property type="component" value="Unassembled WGS sequence"/>
</dbReference>
<dbReference type="PATRIC" id="fig|1423722.3.peg.1065"/>
<gene>
    <name evidence="1" type="ORF">FC62_GL001043</name>
</gene>
<keyword evidence="2" id="KW-1185">Reference proteome</keyword>
<evidence type="ECO:0000313" key="1">
    <source>
        <dbReference type="EMBL" id="KRK37714.1"/>
    </source>
</evidence>
<dbReference type="Pfam" id="PF09344">
    <property type="entry name" value="Cas_CT1975"/>
    <property type="match status" value="1"/>
</dbReference>
<name>A0A0R1H2M2_9LACO</name>
<evidence type="ECO:0008006" key="3">
    <source>
        <dbReference type="Google" id="ProtNLM"/>
    </source>
</evidence>
<protein>
    <recommendedName>
        <fullName evidence="3">Type I-E CRISPR-associated protein Cas7/Cse4/CasC</fullName>
    </recommendedName>
</protein>
<organism evidence="1 2">
    <name type="scientific">Amylolactobacillus amylotrophicus DSM 20534</name>
    <dbReference type="NCBI Taxonomy" id="1423722"/>
    <lineage>
        <taxon>Bacteria</taxon>
        <taxon>Bacillati</taxon>
        <taxon>Bacillota</taxon>
        <taxon>Bacilli</taxon>
        <taxon>Lactobacillales</taxon>
        <taxon>Lactobacillaceae</taxon>
        <taxon>Amylolactobacillus</taxon>
    </lineage>
</organism>
<sequence length="358" mass="40029">MQNKNLYIDIHVLQSVPAANINRDDAGSPKTVYYGGTLRSRVSSQSWKNAMRADFNLNPLSDNLGIRSKKVLARLAKLLVDQKADISLEDAQKMAEKALDTIGVKKSTDTLLFISQWQLNNLVKLILSEEGLEQFDKKELKKAFMENNSLDLALFGRMVATNPELNVEGASQVAHAFSTHEIVPEFDFYTGRDDLQEENNAGAGMMGTIEYNSSTLYRYANVNVRELSENLQGEQLTESIEKFVQSFILSMPTGKQNSYANKTLPNYVLVTIRDDTPVNLASAFEEPVKSKSGYLTQSIKKLEQEFTETEAFVDKPVKTLVLTTKESSISQRTNSLNELLNQVAQTIVEVGSYEDSNN</sequence>
<dbReference type="NCBIfam" id="TIGR01869">
    <property type="entry name" value="casC_Cse4"/>
    <property type="match status" value="1"/>
</dbReference>
<dbReference type="AlphaFoldDB" id="A0A0R1H2M2"/>
<dbReference type="InterPro" id="IPR010148">
    <property type="entry name" value="CRISPR-assoc_prot_CT1975"/>
</dbReference>
<comment type="caution">
    <text evidence="1">The sequence shown here is derived from an EMBL/GenBank/DDBJ whole genome shotgun (WGS) entry which is preliminary data.</text>
</comment>